<feature type="compositionally biased region" description="Basic and acidic residues" evidence="2">
    <location>
        <begin position="169"/>
        <end position="179"/>
    </location>
</feature>
<keyword evidence="6" id="KW-1185">Reference proteome</keyword>
<dbReference type="SUPFAM" id="SSF54001">
    <property type="entry name" value="Cysteine proteinases"/>
    <property type="match status" value="1"/>
</dbReference>
<dbReference type="Pfam" id="PF06337">
    <property type="entry name" value="DUSP"/>
    <property type="match status" value="1"/>
</dbReference>
<feature type="region of interest" description="Disordered" evidence="2">
    <location>
        <begin position="1"/>
        <end position="211"/>
    </location>
</feature>
<dbReference type="EC" id="3.4.19.12" evidence="1"/>
<dbReference type="PROSITE" id="PS51283">
    <property type="entry name" value="DUSP"/>
    <property type="match status" value="1"/>
</dbReference>
<dbReference type="VEuPathDB" id="CryptoDB:Vbra_8060"/>
<feature type="compositionally biased region" description="Low complexity" evidence="2">
    <location>
        <begin position="129"/>
        <end position="141"/>
    </location>
</feature>
<dbReference type="Gene3D" id="3.30.2230.10">
    <property type="entry name" value="DUSP-like"/>
    <property type="match status" value="1"/>
</dbReference>
<gene>
    <name evidence="5" type="ORF">Vbra_8060</name>
</gene>
<dbReference type="InParanoid" id="A0A0G4ERT1"/>
<keyword evidence="1" id="KW-0833">Ubl conjugation pathway</keyword>
<dbReference type="InterPro" id="IPR001394">
    <property type="entry name" value="Peptidase_C19_UCH"/>
</dbReference>
<dbReference type="PANTHER" id="PTHR21646:SF23">
    <property type="entry name" value="UBIQUITIN CARBOXYL-TERMINAL HYDROLASE USP2"/>
    <property type="match status" value="1"/>
</dbReference>
<evidence type="ECO:0000259" key="4">
    <source>
        <dbReference type="PROSITE" id="PS51283"/>
    </source>
</evidence>
<dbReference type="OMA" id="IRWREYR"/>
<proteinExistence type="inferred from homology"/>
<protein>
    <recommendedName>
        <fullName evidence="1">Ubiquitin carboxyl-terminal hydrolase</fullName>
        <ecNumber evidence="1">3.4.19.12</ecNumber>
    </recommendedName>
</protein>
<dbReference type="PROSITE" id="PS50235">
    <property type="entry name" value="USP_3"/>
    <property type="match status" value="1"/>
</dbReference>
<dbReference type="PANTHER" id="PTHR21646">
    <property type="entry name" value="UBIQUITIN CARBOXYL-TERMINAL HYDROLASE"/>
    <property type="match status" value="1"/>
</dbReference>
<feature type="compositionally biased region" description="Low complexity" evidence="2">
    <location>
        <begin position="82"/>
        <end position="94"/>
    </location>
</feature>
<dbReference type="EMBL" id="CDMY01000302">
    <property type="protein sequence ID" value="CEM00919.1"/>
    <property type="molecule type" value="Genomic_DNA"/>
</dbReference>
<keyword evidence="1" id="KW-0788">Thiol protease</keyword>
<evidence type="ECO:0000256" key="2">
    <source>
        <dbReference type="SAM" id="MobiDB-lite"/>
    </source>
</evidence>
<dbReference type="PROSITE" id="PS00972">
    <property type="entry name" value="USP_1"/>
    <property type="match status" value="1"/>
</dbReference>
<evidence type="ECO:0000256" key="1">
    <source>
        <dbReference type="RuleBase" id="RU366025"/>
    </source>
</evidence>
<dbReference type="STRING" id="1169540.A0A0G4ERT1"/>
<dbReference type="FunCoup" id="A0A0G4ERT1">
    <property type="interactions" value="12"/>
</dbReference>
<dbReference type="CDD" id="cd02674">
    <property type="entry name" value="Peptidase_C19R"/>
    <property type="match status" value="1"/>
</dbReference>
<keyword evidence="1" id="KW-0645">Protease</keyword>
<accession>A0A0G4ERT1</accession>
<dbReference type="InterPro" id="IPR006615">
    <property type="entry name" value="Pept_C19_DUSP"/>
</dbReference>
<dbReference type="OrthoDB" id="409956at2759"/>
<feature type="compositionally biased region" description="Basic residues" evidence="2">
    <location>
        <begin position="383"/>
        <end position="399"/>
    </location>
</feature>
<dbReference type="Gene3D" id="3.90.70.10">
    <property type="entry name" value="Cysteine proteinases"/>
    <property type="match status" value="1"/>
</dbReference>
<evidence type="ECO:0000313" key="5">
    <source>
        <dbReference type="EMBL" id="CEM00919.1"/>
    </source>
</evidence>
<feature type="region of interest" description="Disordered" evidence="2">
    <location>
        <begin position="351"/>
        <end position="483"/>
    </location>
</feature>
<dbReference type="SUPFAM" id="SSF143791">
    <property type="entry name" value="DUSP-like"/>
    <property type="match status" value="1"/>
</dbReference>
<feature type="domain" description="USP" evidence="3">
    <location>
        <begin position="490"/>
        <end position="816"/>
    </location>
</feature>
<evidence type="ECO:0000259" key="3">
    <source>
        <dbReference type="PROSITE" id="PS50235"/>
    </source>
</evidence>
<reference evidence="5 6" key="1">
    <citation type="submission" date="2014-11" db="EMBL/GenBank/DDBJ databases">
        <authorList>
            <person name="Zhu J."/>
            <person name="Qi W."/>
            <person name="Song R."/>
        </authorList>
    </citation>
    <scope>NUCLEOTIDE SEQUENCE [LARGE SCALE GENOMIC DNA]</scope>
</reference>
<dbReference type="SMART" id="SM00695">
    <property type="entry name" value="DUSP"/>
    <property type="match status" value="1"/>
</dbReference>
<dbReference type="GO" id="GO:0016579">
    <property type="term" value="P:protein deubiquitination"/>
    <property type="evidence" value="ECO:0007669"/>
    <property type="project" value="InterPro"/>
</dbReference>
<dbReference type="AlphaFoldDB" id="A0A0G4ERT1"/>
<comment type="catalytic activity">
    <reaction evidence="1">
        <text>Thiol-dependent hydrolysis of ester, thioester, amide, peptide and isopeptide bonds formed by the C-terminal Gly of ubiquitin (a 76-residue protein attached to proteins as an intracellular targeting signal).</text>
        <dbReference type="EC" id="3.4.19.12"/>
    </reaction>
</comment>
<organism evidence="5 6">
    <name type="scientific">Vitrella brassicaformis (strain CCMP3155)</name>
    <dbReference type="NCBI Taxonomy" id="1169540"/>
    <lineage>
        <taxon>Eukaryota</taxon>
        <taxon>Sar</taxon>
        <taxon>Alveolata</taxon>
        <taxon>Colpodellida</taxon>
        <taxon>Vitrellaceae</taxon>
        <taxon>Vitrella</taxon>
    </lineage>
</organism>
<dbReference type="GO" id="GO:0006508">
    <property type="term" value="P:proteolysis"/>
    <property type="evidence" value="ECO:0007669"/>
    <property type="project" value="UniProtKB-KW"/>
</dbReference>
<dbReference type="GO" id="GO:0004843">
    <property type="term" value="F:cysteine-type deubiquitinase activity"/>
    <property type="evidence" value="ECO:0007669"/>
    <property type="project" value="UniProtKB-UniRule"/>
</dbReference>
<dbReference type="InterPro" id="IPR018200">
    <property type="entry name" value="USP_CS"/>
</dbReference>
<dbReference type="Proteomes" id="UP000041254">
    <property type="component" value="Unassembled WGS sequence"/>
</dbReference>
<dbReference type="InterPro" id="IPR050185">
    <property type="entry name" value="Ub_carboxyl-term_hydrolase"/>
</dbReference>
<feature type="domain" description="DUSP" evidence="4">
    <location>
        <begin position="218"/>
        <end position="317"/>
    </location>
</feature>
<dbReference type="InterPro" id="IPR035927">
    <property type="entry name" value="DUSP-like_sf"/>
</dbReference>
<sequence>MGGQAKPAERMGNCASRPSDVAVPHPPQHREVVRSAVKDKAAKQHHQPHHPRENGQTNSHGEMAMAQNDVRHNNHNHVQQLSASSAASASASSSKNEGGGRPSQPPPLPQQQQQQQQQTEEHQMVCVPAAAAAASDSKSADNGTTRDETPLEQQNGTHPQIVELPAKTSNDDHSEKKTDVSNGNNNNNNGTSSSSGQLPPTPPTPPAVDNNSACSEEELLYRASDEIRFIKEYDTTYVDENGCYYLVSAQWIASWKKFVQKSGPLPGPIANGVFFDAQGNLRNGLQCSADYRGVNSSIWRFWLARYGGGPIVKRMRLEIYDPPIAAVPEDSMPPAHLSGYTDLAQVYARARRRERDGYSHSSGPSRRSSSERERDRDRDRDRERRHHRHHSHSHSHSHAHTPNGHVEYTERRRSSSRRHRGRDDSELPPHPPTSSDRLPSLPYHANSPYAVSAPALDRKRREHRSGSFSNGDSSRDRDRDTTSGLSRFPAGLANLGNTCFMNASLQCFAGIPSFAKGFRENVTTDSSELTRSLLDVLTELSLTPPRRSYFSCNGLLSQLRRTVSPLFFDFQQQDAHEFIRLFLDTLHEDMKEGDLSPCSLEDFERQLKKEGVNSQIEAAERWWSHFLESNNTLIAETFSGQLRSRVKCTMCGTTSDTFDPFFDLSLPLERAPRLSLHTCVESFFDEEILGQPGHQHYFCEVCKQKRRATKQLSITHVPKLLLVHLKRFSSTLTKVRTAVDIPMRLEKGEWMDKFFCGAEYDLLGVVQHTGVSQGGHYVAYAKRNSKWYLFDDDRVHLVSADEVQRAEAYCLFYMKVERDDNEQQR</sequence>
<feature type="compositionally biased region" description="Basic and acidic residues" evidence="2">
    <location>
        <begin position="28"/>
        <end position="42"/>
    </location>
</feature>
<evidence type="ECO:0000313" key="6">
    <source>
        <dbReference type="Proteomes" id="UP000041254"/>
    </source>
</evidence>
<name>A0A0G4ERT1_VITBC</name>
<dbReference type="InterPro" id="IPR038765">
    <property type="entry name" value="Papain-like_cys_pep_sf"/>
</dbReference>
<comment type="similarity">
    <text evidence="1">Belongs to the peptidase C19 family.</text>
</comment>
<keyword evidence="1" id="KW-0378">Hydrolase</keyword>
<dbReference type="InterPro" id="IPR028889">
    <property type="entry name" value="USP"/>
</dbReference>
<feature type="compositionally biased region" description="Low complexity" evidence="2">
    <location>
        <begin position="181"/>
        <end position="196"/>
    </location>
</feature>
<dbReference type="Pfam" id="PF00443">
    <property type="entry name" value="UCH"/>
    <property type="match status" value="1"/>
</dbReference>
<dbReference type="PROSITE" id="PS00973">
    <property type="entry name" value="USP_2"/>
    <property type="match status" value="1"/>
</dbReference>
<feature type="compositionally biased region" description="Basic and acidic residues" evidence="2">
    <location>
        <begin position="368"/>
        <end position="382"/>
    </location>
</feature>